<comment type="caution">
    <text evidence="2">The sequence shown here is derived from an EMBL/GenBank/DDBJ whole genome shotgun (WGS) entry which is preliminary data.</text>
</comment>
<reference evidence="2 3" key="1">
    <citation type="submission" date="2018-01" db="EMBL/GenBank/DDBJ databases">
        <title>Whole genome analyses suggest that Burkholderia sensu lato contains two further novel genera in the rhizoxinica-symbiotica group Mycetohabitans gen. nov., and Trinickia gen. nov.: implications for the evolution of diazotrophy and nodulation in the Burkholderiaceae.</title>
        <authorList>
            <person name="Estrada-de los Santos P."/>
            <person name="Palmer M."/>
            <person name="Chavez-Ramirez B."/>
            <person name="Beukes C."/>
            <person name="Steenkamp E.T."/>
            <person name="Hirsch A.M."/>
            <person name="Manyaka P."/>
            <person name="Maluk M."/>
            <person name="Lafos M."/>
            <person name="Crook M."/>
            <person name="Gross E."/>
            <person name="Simon M.F."/>
            <person name="Bueno dos Reis Junior F."/>
            <person name="Poole P.S."/>
            <person name="Venter S.N."/>
            <person name="James E.K."/>
        </authorList>
    </citation>
    <scope>NUCLEOTIDE SEQUENCE [LARGE SCALE GENOMIC DNA]</scope>
    <source>
        <strain evidence="2 3">GP25-8</strain>
    </source>
</reference>
<organism evidence="2 3">
    <name type="scientific">Trinickia soli</name>
    <dbReference type="NCBI Taxonomy" id="380675"/>
    <lineage>
        <taxon>Bacteria</taxon>
        <taxon>Pseudomonadati</taxon>
        <taxon>Pseudomonadota</taxon>
        <taxon>Betaproteobacteria</taxon>
        <taxon>Burkholderiales</taxon>
        <taxon>Burkholderiaceae</taxon>
        <taxon>Trinickia</taxon>
    </lineage>
</organism>
<dbReference type="Proteomes" id="UP000235347">
    <property type="component" value="Unassembled WGS sequence"/>
</dbReference>
<feature type="compositionally biased region" description="Polar residues" evidence="1">
    <location>
        <begin position="427"/>
        <end position="442"/>
    </location>
</feature>
<dbReference type="AlphaFoldDB" id="A0A2N7VQ08"/>
<dbReference type="EMBL" id="PNYB01000022">
    <property type="protein sequence ID" value="PMS19249.1"/>
    <property type="molecule type" value="Genomic_DNA"/>
</dbReference>
<sequence length="600" mass="63493">MGDLVLDGDPQAPLRPITDYQTPLGDYLSAQAGSALQGIKDRWNYIEGARPDNTVIDYTPEGMPIYGNDPGQQRLDAANAQQRLTAAGLKMQPPESGMYADTLDSLIQRHQEQTARQIAIAGSPTGLRSILGFGVQAATSMLDPLNIAASFVPVIGPMKYTALLADAGSGLARFGIRAAVGAGEGAAGTALLQPLESQVAKSVGDDFSMTQALENVAFGAAFGAGLHSIGGAVHDSIFGAPTKPVVKTDVPETVPDLAPTGEAAPAAKPLVVHLETGDVPISPMGAAWINNSVSHETRIAATSTAVSQLLDGRGVTVDPVMRADPALQYAMAERQQPTDMATALQQARNDVAPQVKAELTAQAANASEPGAVTQMRDQLDQLRTQIDALGDEPAKSDIRALQQSQKLKFSEAQARAQAEHESRRADLQSQAQRLEQQIDSNRQATQAAQDLAALDRGEFPERYNDAVQQRAEQLLQGDPIQAAVRQMFDPSPDADRAAAQRFNSPENVAVADPVASRAVDAKLKEIPEAVKDGAAEGAELSMKAAEEKYRMTLDQLKQSGATERTLDSFAREIEPFDADVRDAEALGKGILGAALCGVTR</sequence>
<name>A0A2N7VQ08_9BURK</name>
<dbReference type="RefSeq" id="WP_102611897.1">
    <property type="nucleotide sequence ID" value="NZ_CADIKD010000002.1"/>
</dbReference>
<evidence type="ECO:0000256" key="1">
    <source>
        <dbReference type="SAM" id="MobiDB-lite"/>
    </source>
</evidence>
<proteinExistence type="predicted"/>
<accession>A0A2N7VQ08</accession>
<feature type="region of interest" description="Disordered" evidence="1">
    <location>
        <begin position="410"/>
        <end position="449"/>
    </location>
</feature>
<protein>
    <submittedName>
        <fullName evidence="2">Uncharacterized protein</fullName>
    </submittedName>
</protein>
<feature type="compositionally biased region" description="Basic and acidic residues" evidence="1">
    <location>
        <begin position="417"/>
        <end position="426"/>
    </location>
</feature>
<evidence type="ECO:0000313" key="2">
    <source>
        <dbReference type="EMBL" id="PMS19249.1"/>
    </source>
</evidence>
<gene>
    <name evidence="2" type="ORF">C0Z19_21705</name>
</gene>
<evidence type="ECO:0000313" key="3">
    <source>
        <dbReference type="Proteomes" id="UP000235347"/>
    </source>
</evidence>
<keyword evidence="3" id="KW-1185">Reference proteome</keyword>